<feature type="signal peptide" evidence="5">
    <location>
        <begin position="1"/>
        <end position="16"/>
    </location>
</feature>
<feature type="chain" id="PRO_5047427714" evidence="5">
    <location>
        <begin position="17"/>
        <end position="534"/>
    </location>
</feature>
<evidence type="ECO:0000259" key="7">
    <source>
        <dbReference type="Pfam" id="PF08386"/>
    </source>
</evidence>
<evidence type="ECO:0000259" key="6">
    <source>
        <dbReference type="Pfam" id="PF00561"/>
    </source>
</evidence>
<evidence type="ECO:0000256" key="5">
    <source>
        <dbReference type="SAM" id="SignalP"/>
    </source>
</evidence>
<comment type="similarity">
    <text evidence="1">Belongs to the peptidase S33 family.</text>
</comment>
<feature type="compositionally biased region" description="Low complexity" evidence="4">
    <location>
        <begin position="13"/>
        <end position="30"/>
    </location>
</feature>
<evidence type="ECO:0000313" key="8">
    <source>
        <dbReference type="EMBL" id="QUX25800.1"/>
    </source>
</evidence>
<dbReference type="RefSeq" id="WP_220565574.1">
    <property type="nucleotide sequence ID" value="NZ_CP074133.1"/>
</dbReference>
<dbReference type="InterPro" id="IPR000073">
    <property type="entry name" value="AB_hydrolase_1"/>
</dbReference>
<feature type="domain" description="AB hydrolase-1" evidence="6">
    <location>
        <begin position="96"/>
        <end position="277"/>
    </location>
</feature>
<evidence type="ECO:0000313" key="9">
    <source>
        <dbReference type="Proteomes" id="UP000676079"/>
    </source>
</evidence>
<dbReference type="Pfam" id="PF00561">
    <property type="entry name" value="Abhydrolase_1"/>
    <property type="match status" value="1"/>
</dbReference>
<feature type="region of interest" description="Disordered" evidence="4">
    <location>
        <begin position="498"/>
        <end position="534"/>
    </location>
</feature>
<dbReference type="Gene3D" id="3.40.50.1820">
    <property type="entry name" value="alpha/beta hydrolase"/>
    <property type="match status" value="1"/>
</dbReference>
<evidence type="ECO:0000256" key="4">
    <source>
        <dbReference type="SAM" id="MobiDB-lite"/>
    </source>
</evidence>
<evidence type="ECO:0000256" key="1">
    <source>
        <dbReference type="ARBA" id="ARBA00010088"/>
    </source>
</evidence>
<dbReference type="PANTHER" id="PTHR43248:SF29">
    <property type="entry name" value="TRIPEPTIDYL AMINOPEPTIDASE"/>
    <property type="match status" value="1"/>
</dbReference>
<keyword evidence="9" id="KW-1185">Reference proteome</keyword>
<dbReference type="Proteomes" id="UP000676079">
    <property type="component" value="Chromosome"/>
</dbReference>
<dbReference type="SUPFAM" id="SSF53474">
    <property type="entry name" value="alpha/beta-Hydrolases"/>
    <property type="match status" value="1"/>
</dbReference>
<evidence type="ECO:0000256" key="3">
    <source>
        <dbReference type="ARBA" id="ARBA00022801"/>
    </source>
</evidence>
<dbReference type="InterPro" id="IPR029058">
    <property type="entry name" value="AB_hydrolase_fold"/>
</dbReference>
<dbReference type="Pfam" id="PF08386">
    <property type="entry name" value="Abhydrolase_4"/>
    <property type="match status" value="1"/>
</dbReference>
<dbReference type="InterPro" id="IPR013595">
    <property type="entry name" value="Pept_S33_TAP-like_C"/>
</dbReference>
<accession>A0ABX8BU80</accession>
<feature type="domain" description="Peptidase S33 tripeptidyl aminopeptidase-like C-terminal" evidence="7">
    <location>
        <begin position="401"/>
        <end position="500"/>
    </location>
</feature>
<feature type="region of interest" description="Disordered" evidence="4">
    <location>
        <begin position="13"/>
        <end position="40"/>
    </location>
</feature>
<evidence type="ECO:0000256" key="2">
    <source>
        <dbReference type="ARBA" id="ARBA00022729"/>
    </source>
</evidence>
<name>A0ABX8BU80_9ACTN</name>
<dbReference type="EMBL" id="CP074133">
    <property type="protein sequence ID" value="QUX25800.1"/>
    <property type="molecule type" value="Genomic_DNA"/>
</dbReference>
<dbReference type="InterPro" id="IPR051601">
    <property type="entry name" value="Serine_prot/Carboxylest_S33"/>
</dbReference>
<keyword evidence="3 8" id="KW-0378">Hydrolase</keyword>
<dbReference type="PANTHER" id="PTHR43248">
    <property type="entry name" value="2-SUCCINYL-6-HYDROXY-2,4-CYCLOHEXADIENE-1-CARBOXYLATE SYNTHASE"/>
    <property type="match status" value="1"/>
</dbReference>
<reference evidence="8 9" key="1">
    <citation type="submission" date="2021-05" db="EMBL/GenBank/DDBJ databases">
        <title>Direct Submission.</title>
        <authorList>
            <person name="Li K."/>
            <person name="Gao J."/>
        </authorList>
    </citation>
    <scope>NUCLEOTIDE SEQUENCE [LARGE SCALE GENOMIC DNA]</scope>
    <source>
        <strain evidence="8 9">Mg02</strain>
    </source>
</reference>
<organism evidence="8 9">
    <name type="scientific">Nocardiopsis changdeensis</name>
    <dbReference type="NCBI Taxonomy" id="2831969"/>
    <lineage>
        <taxon>Bacteria</taxon>
        <taxon>Bacillati</taxon>
        <taxon>Actinomycetota</taxon>
        <taxon>Actinomycetes</taxon>
        <taxon>Streptosporangiales</taxon>
        <taxon>Nocardiopsidaceae</taxon>
        <taxon>Nocardiopsis</taxon>
    </lineage>
</organism>
<gene>
    <name evidence="8" type="ORF">KGD84_06635</name>
</gene>
<protein>
    <submittedName>
        <fullName evidence="8">Alpha/beta fold hydrolase</fullName>
    </submittedName>
</protein>
<dbReference type="GO" id="GO:0016787">
    <property type="term" value="F:hydrolase activity"/>
    <property type="evidence" value="ECO:0007669"/>
    <property type="project" value="UniProtKB-KW"/>
</dbReference>
<keyword evidence="2 5" id="KW-0732">Signal</keyword>
<sequence length="534" mass="57203">MSGVLMASLVAAPAPAAAQAPGQAPGQAPAPERPGTTRIDQKALRWEPCEDLDPVGDETLECATLTVPMAHNGRGPGDPVRIALSRVPATGTAEHTLLVNPGGPGSAGRRWASYTHLRMSPELREVYDVVAFDPRGVGASTPRITCDPEHFTPPRPDGVPADAGAEQALRADAEEYARSCAQNTGHLLDHMRTEDIAHDMDAIRAALDLERIDYLGYSYGSYLGTVYSALYPDRVRSLILDSVVDPDTPWYESNLRQSLALDRSARNFFGWVARHDAAYGLGTDADAVEEAYYTLRSELASEPVDGVVGPTELESAVIVVAYSGASWPTVAAALSDRIIDGDPAALKKLFDTYGEQPDADTDTGYGGYLAVQCTDAPWPKDWDTWHEDAEGVHAAAPFMGWHNIWYNAPCATWDAEVEDWFQVGDGAYEHPAYRGDALIVHATGDGATPVEGSYSLRDRLPGSALVVEEGGLTHGVTLTGNVCVDEIARDYLLEGTLPERAEGEGPDAVCQARPEPSPRTAQSEPLVDRPGTSG</sequence>
<proteinExistence type="inferred from homology"/>